<dbReference type="InterPro" id="IPR016047">
    <property type="entry name" value="M23ase_b-sheet_dom"/>
</dbReference>
<dbReference type="InterPro" id="IPR011055">
    <property type="entry name" value="Dup_hybrid_motif"/>
</dbReference>
<feature type="compositionally biased region" description="Polar residues" evidence="1">
    <location>
        <begin position="91"/>
        <end position="100"/>
    </location>
</feature>
<gene>
    <name evidence="3" type="ORF">ACFSDE_14525</name>
</gene>
<dbReference type="GO" id="GO:0016787">
    <property type="term" value="F:hydrolase activity"/>
    <property type="evidence" value="ECO:0007669"/>
    <property type="project" value="UniProtKB-KW"/>
</dbReference>
<feature type="region of interest" description="Disordered" evidence="1">
    <location>
        <begin position="91"/>
        <end position="113"/>
    </location>
</feature>
<evidence type="ECO:0000313" key="3">
    <source>
        <dbReference type="EMBL" id="MFD1948012.1"/>
    </source>
</evidence>
<accession>A0ABW4TQM1</accession>
<protein>
    <submittedName>
        <fullName evidence="3">M23 family metallopeptidase</fullName>
        <ecNumber evidence="3">3.4.24.-</ecNumber>
    </submittedName>
</protein>
<dbReference type="EC" id="3.4.24.-" evidence="3"/>
<keyword evidence="3" id="KW-0378">Hydrolase</keyword>
<dbReference type="PANTHER" id="PTHR21666">
    <property type="entry name" value="PEPTIDASE-RELATED"/>
    <property type="match status" value="1"/>
</dbReference>
<dbReference type="CDD" id="cd12797">
    <property type="entry name" value="M23_peptidase"/>
    <property type="match status" value="1"/>
</dbReference>
<feature type="compositionally biased region" description="Basic residues" evidence="1">
    <location>
        <begin position="31"/>
        <end position="40"/>
    </location>
</feature>
<dbReference type="Pfam" id="PF01551">
    <property type="entry name" value="Peptidase_M23"/>
    <property type="match status" value="1"/>
</dbReference>
<proteinExistence type="predicted"/>
<sequence>MGNHRADRRGPRRRSEATPPAAAPVLTAGGGRRKANRHTGSRGPLFRGLPSLPVLVGLAALSASVGGAVTVSDSGLGGPENHRLVAANALSGASGQSSSDALRGRSTLSRDSRRDALADAADADLVAEAEAMTKRRDAALARFAQLAEKQSKKIEDNRWVLPLSPSITTAEFGDYGLWASYHTGLDFNGVDGQSIMAIAAGTVTSVGYDGSYGNKTVVTLEDGTEIWYCHQSSFSVSEGDTVAPGEVIGAVGSTGNVTGSHLHVEVRPGGGDPVDPYAAFLVHGVTP</sequence>
<reference evidence="4" key="1">
    <citation type="journal article" date="2019" name="Int. J. Syst. Evol. Microbiol.">
        <title>The Global Catalogue of Microorganisms (GCM) 10K type strain sequencing project: providing services to taxonomists for standard genome sequencing and annotation.</title>
        <authorList>
            <consortium name="The Broad Institute Genomics Platform"/>
            <consortium name="The Broad Institute Genome Sequencing Center for Infectious Disease"/>
            <person name="Wu L."/>
            <person name="Ma J."/>
        </authorList>
    </citation>
    <scope>NUCLEOTIDE SEQUENCE [LARGE SCALE GENOMIC DNA]</scope>
    <source>
        <strain evidence="4">CGMCC 1.12477</strain>
    </source>
</reference>
<evidence type="ECO:0000259" key="2">
    <source>
        <dbReference type="Pfam" id="PF01551"/>
    </source>
</evidence>
<evidence type="ECO:0000313" key="4">
    <source>
        <dbReference type="Proteomes" id="UP001597351"/>
    </source>
</evidence>
<organism evidence="3 4">
    <name type="scientific">Nocardioides aestuarii</name>
    <dbReference type="NCBI Taxonomy" id="252231"/>
    <lineage>
        <taxon>Bacteria</taxon>
        <taxon>Bacillati</taxon>
        <taxon>Actinomycetota</taxon>
        <taxon>Actinomycetes</taxon>
        <taxon>Propionibacteriales</taxon>
        <taxon>Nocardioidaceae</taxon>
        <taxon>Nocardioides</taxon>
    </lineage>
</organism>
<dbReference type="SUPFAM" id="SSF51261">
    <property type="entry name" value="Duplicated hybrid motif"/>
    <property type="match status" value="1"/>
</dbReference>
<feature type="compositionally biased region" description="Low complexity" evidence="1">
    <location>
        <begin position="17"/>
        <end position="27"/>
    </location>
</feature>
<dbReference type="PANTHER" id="PTHR21666:SF270">
    <property type="entry name" value="MUREIN HYDROLASE ACTIVATOR ENVC"/>
    <property type="match status" value="1"/>
</dbReference>
<dbReference type="Gene3D" id="2.70.70.10">
    <property type="entry name" value="Glucose Permease (Domain IIA)"/>
    <property type="match status" value="1"/>
</dbReference>
<dbReference type="EMBL" id="JBHUGD010000003">
    <property type="protein sequence ID" value="MFD1948012.1"/>
    <property type="molecule type" value="Genomic_DNA"/>
</dbReference>
<feature type="region of interest" description="Disordered" evidence="1">
    <location>
        <begin position="1"/>
        <end position="45"/>
    </location>
</feature>
<feature type="domain" description="M23ase beta-sheet core" evidence="2">
    <location>
        <begin position="181"/>
        <end position="276"/>
    </location>
</feature>
<dbReference type="RefSeq" id="WP_343919650.1">
    <property type="nucleotide sequence ID" value="NZ_BAAAJT010000002.1"/>
</dbReference>
<name>A0ABW4TQM1_9ACTN</name>
<feature type="compositionally biased region" description="Basic and acidic residues" evidence="1">
    <location>
        <begin position="1"/>
        <end position="16"/>
    </location>
</feature>
<dbReference type="Proteomes" id="UP001597351">
    <property type="component" value="Unassembled WGS sequence"/>
</dbReference>
<comment type="caution">
    <text evidence="3">The sequence shown here is derived from an EMBL/GenBank/DDBJ whole genome shotgun (WGS) entry which is preliminary data.</text>
</comment>
<evidence type="ECO:0000256" key="1">
    <source>
        <dbReference type="SAM" id="MobiDB-lite"/>
    </source>
</evidence>
<keyword evidence="4" id="KW-1185">Reference proteome</keyword>
<dbReference type="InterPro" id="IPR050570">
    <property type="entry name" value="Cell_wall_metabolism_enzyme"/>
</dbReference>